<feature type="compositionally biased region" description="Low complexity" evidence="1">
    <location>
        <begin position="232"/>
        <end position="245"/>
    </location>
</feature>
<dbReference type="Proteomes" id="UP001596512">
    <property type="component" value="Unassembled WGS sequence"/>
</dbReference>
<dbReference type="PROSITE" id="PS50104">
    <property type="entry name" value="TIR"/>
    <property type="match status" value="1"/>
</dbReference>
<keyword evidence="3" id="KW-0675">Receptor</keyword>
<sequence>MHVFISYARRDQSSITQLRADFERLGHQVWFDREHNGGQEWWDQVLRRVRDCRALVFALSPDSVRSAACLAELRYALALRRPVLAVRVRPVDSDVLPRELRGEVVEYADRTPESVIALLKAFNALPIPKPLSGRLPAAPEIPTTYLDAYLARIDADDLSHTEQAELFDQLSARLDDPQERPAVWDLLVRLRGRAGLSPLVSVKMERLLAPGGSPTRAAGSTCGTGTARAGPRWSGTAGASSTTATPRRRPRRTCPPCWRRAGPTSCR</sequence>
<proteinExistence type="predicted"/>
<dbReference type="InterPro" id="IPR035897">
    <property type="entry name" value="Toll_tir_struct_dom_sf"/>
</dbReference>
<dbReference type="Pfam" id="PF13676">
    <property type="entry name" value="TIR_2"/>
    <property type="match status" value="1"/>
</dbReference>
<dbReference type="EMBL" id="JBHTEY010000004">
    <property type="protein sequence ID" value="MFC7616061.1"/>
    <property type="molecule type" value="Genomic_DNA"/>
</dbReference>
<evidence type="ECO:0000313" key="3">
    <source>
        <dbReference type="EMBL" id="MFC7616061.1"/>
    </source>
</evidence>
<dbReference type="Gene3D" id="3.40.50.10140">
    <property type="entry name" value="Toll/interleukin-1 receptor homology (TIR) domain"/>
    <property type="match status" value="1"/>
</dbReference>
<keyword evidence="4" id="KW-1185">Reference proteome</keyword>
<accession>A0ABW2TRS1</accession>
<dbReference type="SMART" id="SM00255">
    <property type="entry name" value="TIR"/>
    <property type="match status" value="1"/>
</dbReference>
<protein>
    <submittedName>
        <fullName evidence="3">Toll/interleukin-1 receptor domain-containing protein</fullName>
    </submittedName>
</protein>
<evidence type="ECO:0000259" key="2">
    <source>
        <dbReference type="PROSITE" id="PS50104"/>
    </source>
</evidence>
<name>A0ABW2TRS1_9PSEU</name>
<feature type="domain" description="TIR" evidence="2">
    <location>
        <begin position="1"/>
        <end position="122"/>
    </location>
</feature>
<evidence type="ECO:0000313" key="4">
    <source>
        <dbReference type="Proteomes" id="UP001596512"/>
    </source>
</evidence>
<gene>
    <name evidence="3" type="ORF">ACFQV2_23900</name>
</gene>
<dbReference type="SUPFAM" id="SSF52200">
    <property type="entry name" value="Toll/Interleukin receptor TIR domain"/>
    <property type="match status" value="1"/>
</dbReference>
<reference evidence="4" key="1">
    <citation type="journal article" date="2019" name="Int. J. Syst. Evol. Microbiol.">
        <title>The Global Catalogue of Microorganisms (GCM) 10K type strain sequencing project: providing services to taxonomists for standard genome sequencing and annotation.</title>
        <authorList>
            <consortium name="The Broad Institute Genomics Platform"/>
            <consortium name="The Broad Institute Genome Sequencing Center for Infectious Disease"/>
            <person name="Wu L."/>
            <person name="Ma J."/>
        </authorList>
    </citation>
    <scope>NUCLEOTIDE SEQUENCE [LARGE SCALE GENOMIC DNA]</scope>
    <source>
        <strain evidence="4">JCM 17695</strain>
    </source>
</reference>
<comment type="caution">
    <text evidence="3">The sequence shown here is derived from an EMBL/GenBank/DDBJ whole genome shotgun (WGS) entry which is preliminary data.</text>
</comment>
<feature type="region of interest" description="Disordered" evidence="1">
    <location>
        <begin position="211"/>
        <end position="267"/>
    </location>
</feature>
<dbReference type="InterPro" id="IPR000157">
    <property type="entry name" value="TIR_dom"/>
</dbReference>
<organism evidence="3 4">
    <name type="scientific">Actinokineospora soli</name>
    <dbReference type="NCBI Taxonomy" id="1048753"/>
    <lineage>
        <taxon>Bacteria</taxon>
        <taxon>Bacillati</taxon>
        <taxon>Actinomycetota</taxon>
        <taxon>Actinomycetes</taxon>
        <taxon>Pseudonocardiales</taxon>
        <taxon>Pseudonocardiaceae</taxon>
        <taxon>Actinokineospora</taxon>
    </lineage>
</organism>
<evidence type="ECO:0000256" key="1">
    <source>
        <dbReference type="SAM" id="MobiDB-lite"/>
    </source>
</evidence>